<dbReference type="AlphaFoldDB" id="A0A5J5ECD3"/>
<dbReference type="Proteomes" id="UP000326924">
    <property type="component" value="Unassembled WGS sequence"/>
</dbReference>
<dbReference type="EMBL" id="VXIS01000547">
    <property type="protein sequence ID" value="KAA8892913.1"/>
    <property type="molecule type" value="Genomic_DNA"/>
</dbReference>
<proteinExistence type="predicted"/>
<gene>
    <name evidence="1" type="ORF">FN846DRAFT_914691</name>
</gene>
<evidence type="ECO:0000313" key="1">
    <source>
        <dbReference type="EMBL" id="KAA8892913.1"/>
    </source>
</evidence>
<sequence length="565" mass="62637">MAMATQSVPLLQCDDYPVWVKAMKRHLKGAGLYDLINTERKKPRPPMVPQGATIISTDDDNPKCNDPAYLNYCAILTTYEDYEALEESKSLWDALANVYEDQAAKRDPMAGPTALFETKRASFNSHAEYESSLQANVAICKAAGTAMDDKPLATIVRNGLPDDPHWGTFRSEMMDIIEKGDRGLAKILQSMEICDKYMPASKATAATDAALYTKVDESKAPQGERTKGSGPTCWNCGKTGNIGRFCDKKRETEPSRNEGMSEAKVVVGIDHLLIASEYKPLPDTMKATNMMTDQHRLRVGPVFLDRDDVLTGKFMTMVHNAYDDLCELSEGKCWSADVRNAKLERFVVAPVVAAFTTAMARQQAEFAEQTAAVTRQDARLAEKQAVFGDAGYERMRNGENDAYAKQKDTFTKRILRCDRQRKERLAVCEGQKHRRAPSAEGGEMESTGIGERVRYETRKIASFAAEGSGFNSERKQLNDPFTEIGKLERACFAEVKGQERISSGKVKEVENTARFPEEEAAFGGKDSGLMDRTAVFEDTVDEGRMGSDAGTPLQTTEIVVSMKRV</sequence>
<organism evidence="1 2">
    <name type="scientific">Sphaerosporella brunnea</name>
    <dbReference type="NCBI Taxonomy" id="1250544"/>
    <lineage>
        <taxon>Eukaryota</taxon>
        <taxon>Fungi</taxon>
        <taxon>Dikarya</taxon>
        <taxon>Ascomycota</taxon>
        <taxon>Pezizomycotina</taxon>
        <taxon>Pezizomycetes</taxon>
        <taxon>Pezizales</taxon>
        <taxon>Pyronemataceae</taxon>
        <taxon>Sphaerosporella</taxon>
    </lineage>
</organism>
<evidence type="ECO:0000313" key="2">
    <source>
        <dbReference type="Proteomes" id="UP000326924"/>
    </source>
</evidence>
<reference evidence="1 2" key="1">
    <citation type="submission" date="2019-09" db="EMBL/GenBank/DDBJ databases">
        <title>Draft genome of the ectomycorrhizal ascomycete Sphaerosporella brunnea.</title>
        <authorList>
            <consortium name="DOE Joint Genome Institute"/>
            <person name="Benucci G.M."/>
            <person name="Marozzi G."/>
            <person name="Antonielli L."/>
            <person name="Sanchez S."/>
            <person name="Marco P."/>
            <person name="Wang X."/>
            <person name="Falini L.B."/>
            <person name="Barry K."/>
            <person name="Haridas S."/>
            <person name="Lipzen A."/>
            <person name="Labutti K."/>
            <person name="Grigoriev I.V."/>
            <person name="Murat C."/>
            <person name="Martin F."/>
            <person name="Albertini E."/>
            <person name="Donnini D."/>
            <person name="Bonito G."/>
        </authorList>
    </citation>
    <scope>NUCLEOTIDE SEQUENCE [LARGE SCALE GENOMIC DNA]</scope>
    <source>
        <strain evidence="1 2">Sb_GMNB300</strain>
    </source>
</reference>
<accession>A0A5J5ECD3</accession>
<name>A0A5J5ECD3_9PEZI</name>
<dbReference type="InParanoid" id="A0A5J5ECD3"/>
<protein>
    <submittedName>
        <fullName evidence="1">Uncharacterized protein</fullName>
    </submittedName>
</protein>
<comment type="caution">
    <text evidence="1">The sequence shown here is derived from an EMBL/GenBank/DDBJ whole genome shotgun (WGS) entry which is preliminary data.</text>
</comment>
<keyword evidence="2" id="KW-1185">Reference proteome</keyword>